<sequence length="108" mass="11849">MASEVIIKYLIPYAVLLLPRVLDSNCGGIRLPAYSGSNLIHCDSKITGNSSIIKPVRAWEYGSPWQDFKRIGQAFLSAAAVCLFSGSLLMRFLGVSCLLCHCPTPLFR</sequence>
<evidence type="ECO:0000313" key="2">
    <source>
        <dbReference type="Proteomes" id="UP000005837"/>
    </source>
</evidence>
<proteinExistence type="predicted"/>
<gene>
    <name evidence="1" type="ORF">EIKCOROL_01672</name>
</gene>
<name>C0DWC0_EIKCO</name>
<comment type="caution">
    <text evidence="1">The sequence shown here is derived from an EMBL/GenBank/DDBJ whole genome shotgun (WGS) entry which is preliminary data.</text>
</comment>
<reference evidence="1 2" key="1">
    <citation type="submission" date="2009-01" db="EMBL/GenBank/DDBJ databases">
        <authorList>
            <person name="Fulton L."/>
            <person name="Clifton S."/>
            <person name="Chinwalla A.T."/>
            <person name="Mitreva M."/>
            <person name="Sodergren E."/>
            <person name="Weinstock G."/>
            <person name="Clifton S."/>
            <person name="Dooling D.J."/>
            <person name="Fulton B."/>
            <person name="Minx P."/>
            <person name="Pepin K.H."/>
            <person name="Johnson M."/>
            <person name="Bhonagiri V."/>
            <person name="Nash W.E."/>
            <person name="Mardis E.R."/>
            <person name="Wilson R.K."/>
        </authorList>
    </citation>
    <scope>NUCLEOTIDE SEQUENCE [LARGE SCALE GENOMIC DNA]</scope>
    <source>
        <strain evidence="1 2">ATCC 23834</strain>
    </source>
</reference>
<accession>C0DWC0</accession>
<protein>
    <submittedName>
        <fullName evidence="1">Uncharacterized protein</fullName>
    </submittedName>
</protein>
<dbReference type="HOGENOM" id="CLU_2192867_0_0_4"/>
<dbReference type="AlphaFoldDB" id="C0DWC0"/>
<dbReference type="Proteomes" id="UP000005837">
    <property type="component" value="Unassembled WGS sequence"/>
</dbReference>
<organism evidence="1 2">
    <name type="scientific">Eikenella corrodens ATCC 23834</name>
    <dbReference type="NCBI Taxonomy" id="546274"/>
    <lineage>
        <taxon>Bacteria</taxon>
        <taxon>Pseudomonadati</taxon>
        <taxon>Pseudomonadota</taxon>
        <taxon>Betaproteobacteria</taxon>
        <taxon>Neisseriales</taxon>
        <taxon>Neisseriaceae</taxon>
        <taxon>Eikenella</taxon>
    </lineage>
</organism>
<evidence type="ECO:0000313" key="1">
    <source>
        <dbReference type="EMBL" id="EEG23701.1"/>
    </source>
</evidence>
<dbReference type="EMBL" id="ACEA01000033">
    <property type="protein sequence ID" value="EEG23701.1"/>
    <property type="molecule type" value="Genomic_DNA"/>
</dbReference>